<evidence type="ECO:0000313" key="1">
    <source>
        <dbReference type="EMBL" id="KAJ4364518.1"/>
    </source>
</evidence>
<proteinExistence type="predicted"/>
<evidence type="ECO:0000313" key="2">
    <source>
        <dbReference type="Proteomes" id="UP001140560"/>
    </source>
</evidence>
<dbReference type="SUPFAM" id="SSF51316">
    <property type="entry name" value="Mss4-like"/>
    <property type="match status" value="1"/>
</dbReference>
<gene>
    <name evidence="1" type="ORF">N0V83_009113</name>
</gene>
<name>A0A9W8Y090_9PLEO</name>
<comment type="caution">
    <text evidence="1">The sequence shown here is derived from an EMBL/GenBank/DDBJ whole genome shotgun (WGS) entry which is preliminary data.</text>
</comment>
<keyword evidence="2" id="KW-1185">Reference proteome</keyword>
<dbReference type="Proteomes" id="UP001140560">
    <property type="component" value="Unassembled WGS sequence"/>
</dbReference>
<sequence>MSTTPAPSVRDSNKSAPYFPLAGLANDGYSKDGEATATCFCGAVQIAFITASMFASNFTVKDKYMTYIRGQDNLKQFGQKETIARTVDDFNLVETKLKPTREIFVKDRVGWLNDVSVEGIKRFEGM</sequence>
<protein>
    <submittedName>
        <fullName evidence="1">Uncharacterized protein</fullName>
    </submittedName>
</protein>
<dbReference type="InterPro" id="IPR011057">
    <property type="entry name" value="Mss4-like_sf"/>
</dbReference>
<dbReference type="EMBL" id="JAPEUY010000017">
    <property type="protein sequence ID" value="KAJ4364518.1"/>
    <property type="molecule type" value="Genomic_DNA"/>
</dbReference>
<reference evidence="1" key="1">
    <citation type="submission" date="2022-10" db="EMBL/GenBank/DDBJ databases">
        <title>Tapping the CABI collections for fungal endophytes: first genome assemblies for Collariella, Neodidymelliopsis, Ascochyta clinopodiicola, Didymella pomorum, Didymosphaeria variabile, Neocosmospora piperis and Neocucurbitaria cava.</title>
        <authorList>
            <person name="Hill R."/>
        </authorList>
    </citation>
    <scope>NUCLEOTIDE SEQUENCE</scope>
    <source>
        <strain evidence="1">IMI 356814</strain>
    </source>
</reference>
<dbReference type="OrthoDB" id="428768at2759"/>
<dbReference type="AlphaFoldDB" id="A0A9W8Y090"/>
<accession>A0A9W8Y090</accession>
<organism evidence="1 2">
    <name type="scientific">Neocucurbitaria cava</name>
    <dbReference type="NCBI Taxonomy" id="798079"/>
    <lineage>
        <taxon>Eukaryota</taxon>
        <taxon>Fungi</taxon>
        <taxon>Dikarya</taxon>
        <taxon>Ascomycota</taxon>
        <taxon>Pezizomycotina</taxon>
        <taxon>Dothideomycetes</taxon>
        <taxon>Pleosporomycetidae</taxon>
        <taxon>Pleosporales</taxon>
        <taxon>Pleosporineae</taxon>
        <taxon>Cucurbitariaceae</taxon>
        <taxon>Neocucurbitaria</taxon>
    </lineage>
</organism>